<dbReference type="GO" id="GO:0005886">
    <property type="term" value="C:plasma membrane"/>
    <property type="evidence" value="ECO:0007669"/>
    <property type="project" value="TreeGrafter"/>
</dbReference>
<evidence type="ECO:0000313" key="5">
    <source>
        <dbReference type="Proteomes" id="UP000769156"/>
    </source>
</evidence>
<evidence type="ECO:0000256" key="2">
    <source>
        <dbReference type="SAM" id="Phobius"/>
    </source>
</evidence>
<dbReference type="PANTHER" id="PTHR30487:SF0">
    <property type="entry name" value="PREPILIN LEADER PEPTIDASE_N-METHYLTRANSFERASE-RELATED"/>
    <property type="match status" value="1"/>
</dbReference>
<dbReference type="PANTHER" id="PTHR30487">
    <property type="entry name" value="TYPE 4 PREPILIN-LIKE PROTEINS LEADER PEPTIDE-PROCESSING ENZYME"/>
    <property type="match status" value="1"/>
</dbReference>
<proteinExistence type="inferred from homology"/>
<sequence length="168" mass="17548">MRGNERWLLELAAGTLFLLLLVRACLEDLRRREIPDRIGVLLAAAGLCCHMAGISPPGCGPGPLEFSERLAGFFCVSIPLGTAACLAPGSFGGGDIKLCAAGGFFLGWKAMLSAGALAVLSAGAAVAVFLLTGRISRREGIPFGPFLCLGMTAAFFLGEELARWYVGK</sequence>
<keyword evidence="2" id="KW-0472">Membrane</keyword>
<reference evidence="4" key="1">
    <citation type="journal article" date="2021" name="PeerJ">
        <title>Extensive microbial diversity within the chicken gut microbiome revealed by metagenomics and culture.</title>
        <authorList>
            <person name="Gilroy R."/>
            <person name="Ravi A."/>
            <person name="Getino M."/>
            <person name="Pursley I."/>
            <person name="Horton D.L."/>
            <person name="Alikhan N.F."/>
            <person name="Baker D."/>
            <person name="Gharbi K."/>
            <person name="Hall N."/>
            <person name="Watson M."/>
            <person name="Adriaenssens E.M."/>
            <person name="Foster-Nyarko E."/>
            <person name="Jarju S."/>
            <person name="Secka A."/>
            <person name="Antonio M."/>
            <person name="Oren A."/>
            <person name="Chaudhuri R.R."/>
            <person name="La Ragione R."/>
            <person name="Hildebrand F."/>
            <person name="Pallen M.J."/>
        </authorList>
    </citation>
    <scope>NUCLEOTIDE SEQUENCE</scope>
    <source>
        <strain evidence="4">ChiSjej5B23-16112</strain>
    </source>
</reference>
<evidence type="ECO:0000256" key="1">
    <source>
        <dbReference type="ARBA" id="ARBA00005801"/>
    </source>
</evidence>
<feature type="transmembrane region" description="Helical" evidence="2">
    <location>
        <begin position="110"/>
        <end position="131"/>
    </location>
</feature>
<keyword evidence="2" id="KW-0812">Transmembrane</keyword>
<dbReference type="EMBL" id="DYVY01000184">
    <property type="protein sequence ID" value="HJF95299.1"/>
    <property type="molecule type" value="Genomic_DNA"/>
</dbReference>
<feature type="transmembrane region" description="Helical" evidence="2">
    <location>
        <begin position="38"/>
        <end position="58"/>
    </location>
</feature>
<dbReference type="Pfam" id="PF01478">
    <property type="entry name" value="Peptidase_A24"/>
    <property type="match status" value="1"/>
</dbReference>
<feature type="domain" description="Prepilin type IV endopeptidase peptidase" evidence="3">
    <location>
        <begin position="16"/>
        <end position="124"/>
    </location>
</feature>
<gene>
    <name evidence="4" type="ORF">K8V82_11020</name>
</gene>
<dbReference type="InterPro" id="IPR050882">
    <property type="entry name" value="Prepilin_peptidase/N-MTase"/>
</dbReference>
<reference evidence="4" key="2">
    <citation type="submission" date="2021-09" db="EMBL/GenBank/DDBJ databases">
        <authorList>
            <person name="Gilroy R."/>
        </authorList>
    </citation>
    <scope>NUCLEOTIDE SEQUENCE</scope>
    <source>
        <strain evidence="4">ChiSjej5B23-16112</strain>
    </source>
</reference>
<feature type="transmembrane region" description="Helical" evidence="2">
    <location>
        <begin position="70"/>
        <end position="89"/>
    </location>
</feature>
<organism evidence="4 5">
    <name type="scientific">Lachnoclostridium phocaeense</name>
    <dbReference type="NCBI Taxonomy" id="1871021"/>
    <lineage>
        <taxon>Bacteria</taxon>
        <taxon>Bacillati</taxon>
        <taxon>Bacillota</taxon>
        <taxon>Clostridia</taxon>
        <taxon>Lachnospirales</taxon>
        <taxon>Lachnospiraceae</taxon>
    </lineage>
</organism>
<protein>
    <submittedName>
        <fullName evidence="4">A24 family peptidase</fullName>
    </submittedName>
</protein>
<keyword evidence="2" id="KW-1133">Transmembrane helix</keyword>
<accession>A0A921I1V2</accession>
<feature type="transmembrane region" description="Helical" evidence="2">
    <location>
        <begin position="143"/>
        <end position="162"/>
    </location>
</feature>
<comment type="caution">
    <text evidence="4">The sequence shown here is derived from an EMBL/GenBank/DDBJ whole genome shotgun (WGS) entry which is preliminary data.</text>
</comment>
<dbReference type="GO" id="GO:0004190">
    <property type="term" value="F:aspartic-type endopeptidase activity"/>
    <property type="evidence" value="ECO:0007669"/>
    <property type="project" value="InterPro"/>
</dbReference>
<evidence type="ECO:0000313" key="4">
    <source>
        <dbReference type="EMBL" id="HJF95299.1"/>
    </source>
</evidence>
<dbReference type="InterPro" id="IPR000045">
    <property type="entry name" value="Prepilin_IV_endopep_pep"/>
</dbReference>
<comment type="similarity">
    <text evidence="1">Belongs to the peptidase A24 family.</text>
</comment>
<dbReference type="Proteomes" id="UP000769156">
    <property type="component" value="Unassembled WGS sequence"/>
</dbReference>
<name>A0A921I1V2_9FIRM</name>
<dbReference type="GO" id="GO:0006465">
    <property type="term" value="P:signal peptide processing"/>
    <property type="evidence" value="ECO:0007669"/>
    <property type="project" value="TreeGrafter"/>
</dbReference>
<feature type="transmembrane region" description="Helical" evidence="2">
    <location>
        <begin position="6"/>
        <end position="26"/>
    </location>
</feature>
<dbReference type="AlphaFoldDB" id="A0A921I1V2"/>
<dbReference type="Gene3D" id="1.20.120.1220">
    <property type="match status" value="1"/>
</dbReference>
<evidence type="ECO:0000259" key="3">
    <source>
        <dbReference type="Pfam" id="PF01478"/>
    </source>
</evidence>